<reference evidence="1" key="1">
    <citation type="journal article" date="2021" name="Proc. Natl. Acad. Sci. U.S.A.">
        <title>A Catalog of Tens of Thousands of Viruses from Human Metagenomes Reveals Hidden Associations with Chronic Diseases.</title>
        <authorList>
            <person name="Tisza M.J."/>
            <person name="Buck C.B."/>
        </authorList>
    </citation>
    <scope>NUCLEOTIDE SEQUENCE</scope>
    <source>
        <strain evidence="1">Ctsfx1</strain>
    </source>
</reference>
<accession>A0A8S5QA53</accession>
<dbReference type="InterPro" id="IPR032427">
    <property type="entry name" value="P22_portal"/>
</dbReference>
<name>A0A8S5QA53_9CAUD</name>
<dbReference type="Pfam" id="PF16510">
    <property type="entry name" value="P22_portal"/>
    <property type="match status" value="1"/>
</dbReference>
<dbReference type="EMBL" id="BK015610">
    <property type="protein sequence ID" value="DAE15691.1"/>
    <property type="molecule type" value="Genomic_DNA"/>
</dbReference>
<proteinExistence type="predicted"/>
<sequence>MNKFLNRSVKPVRKTNVSRVQRRNEKHLDILDEFSKYWASLDEARRKMRRSVMYAYEDQWGDYIKDPETDLMIREADLIKKNGKVPLKNNMISPILKNIDGQFRNNVTQSICTVRDQKEAKIGEMMSIAVEYVHDLNEIRELDSDSLRLMLCGGYVGQRVEYGWNPAKRMNDVWVYGCNPARMFFNTNIEDVRTWDLNCIGEVYDMPLDKVVSLFAKSRADKEWIENIYRTSDTYLTYDGLQGRETKDLDFYTPSRPDLCRVIFGWRLESREAYFCHDTLKGTFYYVGLDEKKEIDWENQQRTNEALAHGVLPEDILLIEYEYGNEQYWYYRYMSPWGDILQEGRSPYWHGSHNYAFHVYPMIQGKVFNYVEDFIDQQRAINRTMTLIDFIRSSSSKGVLIVDESAFESMTREEIIDEYVRYNGVLFCNLKNGQNLSNVVQQYNGQAAVAGDYELLNLQLKLINDISGVNSAMQGKQPSAGTAASLYAQQVQNSSLNLKGMFESFNSFRKRRDYMVMQTIQQYYTSARHIDLSGRDYSEEAKYYDPDKVQNAQIDLKITEGTNTPSFQMLQNDFLMQLFEKNAIDVKTLLENCSYPFATKILEAIKRNEQALMNQQAMGGIPHDVMPGNNNLMQKVNNDQFATPEDGIVKTAA</sequence>
<protein>
    <submittedName>
        <fullName evidence="1">Portal protein</fullName>
    </submittedName>
</protein>
<organism evidence="1">
    <name type="scientific">Podoviridae sp. ctsfx1</name>
    <dbReference type="NCBI Taxonomy" id="2825281"/>
    <lineage>
        <taxon>Viruses</taxon>
        <taxon>Duplodnaviria</taxon>
        <taxon>Heunggongvirae</taxon>
        <taxon>Uroviricota</taxon>
        <taxon>Caudoviricetes</taxon>
    </lineage>
</organism>
<evidence type="ECO:0000313" key="1">
    <source>
        <dbReference type="EMBL" id="DAE15691.1"/>
    </source>
</evidence>